<dbReference type="InterPro" id="IPR036390">
    <property type="entry name" value="WH_DNA-bd_sf"/>
</dbReference>
<dbReference type="Proteomes" id="UP000516305">
    <property type="component" value="Chromosome"/>
</dbReference>
<dbReference type="EMBL" id="CP060139">
    <property type="protein sequence ID" value="QNR24768.1"/>
    <property type="molecule type" value="Genomic_DNA"/>
</dbReference>
<accession>A0A7H0VGC0</accession>
<dbReference type="SUPFAM" id="SSF46785">
    <property type="entry name" value="Winged helix' DNA-binding domain"/>
    <property type="match status" value="1"/>
</dbReference>
<protein>
    <submittedName>
        <fullName evidence="1">ArsR family transcriptional regulator</fullName>
    </submittedName>
</protein>
<dbReference type="AlphaFoldDB" id="A0A7H0VGC0"/>
<sequence>MLETLISSRTRIKLLLKFFLNAQSKGYLRSLEQEFGESTNAIRLELNKFEEAGMLSSETEGNKKVYRANPKHPLFDNLHGLVMKYVGLDKIVDNITERLGKVEAVYLVGDYAEGRDSGIIDLFVLSSELNMDYLLTLLEKAEKQIERKIRYVHFKTRVEIEKLLDRQSHLLIWES</sequence>
<evidence type="ECO:0000313" key="2">
    <source>
        <dbReference type="Proteomes" id="UP000516305"/>
    </source>
</evidence>
<evidence type="ECO:0000313" key="1">
    <source>
        <dbReference type="EMBL" id="QNR24768.1"/>
    </source>
</evidence>
<dbReference type="InterPro" id="IPR036388">
    <property type="entry name" value="WH-like_DNA-bd_sf"/>
</dbReference>
<dbReference type="RefSeq" id="WP_210759294.1">
    <property type="nucleotide sequence ID" value="NZ_CP060139.1"/>
</dbReference>
<proteinExistence type="predicted"/>
<dbReference type="Gene3D" id="1.10.10.10">
    <property type="entry name" value="Winged helix-like DNA-binding domain superfamily/Winged helix DNA-binding domain"/>
    <property type="match status" value="1"/>
</dbReference>
<keyword evidence="2" id="KW-1185">Reference proteome</keyword>
<dbReference type="Gene3D" id="3.30.460.10">
    <property type="entry name" value="Beta Polymerase, domain 2"/>
    <property type="match status" value="1"/>
</dbReference>
<name>A0A7H0VGC0_9FLAO</name>
<organism evidence="1 2">
    <name type="scientific">Croceimicrobium hydrocarbonivorans</name>
    <dbReference type="NCBI Taxonomy" id="2761580"/>
    <lineage>
        <taxon>Bacteria</taxon>
        <taxon>Pseudomonadati</taxon>
        <taxon>Bacteroidota</taxon>
        <taxon>Flavobacteriia</taxon>
        <taxon>Flavobacteriales</taxon>
        <taxon>Owenweeksiaceae</taxon>
        <taxon>Croceimicrobium</taxon>
    </lineage>
</organism>
<dbReference type="KEGG" id="chyd:H4K34_02680"/>
<gene>
    <name evidence="1" type="ORF">H4K34_02680</name>
</gene>
<dbReference type="InterPro" id="IPR043519">
    <property type="entry name" value="NT_sf"/>
</dbReference>
<reference evidence="1 2" key="1">
    <citation type="submission" date="2020-08" db="EMBL/GenBank/DDBJ databases">
        <title>Croceimicrobium hydrocarbonivorans gen. nov., sp. nov., a novel marine bacterium isolated from a bacterial consortium that degrades polyethylene terephthalate.</title>
        <authorList>
            <person name="Liu R."/>
        </authorList>
    </citation>
    <scope>NUCLEOTIDE SEQUENCE [LARGE SCALE GENOMIC DNA]</scope>
    <source>
        <strain evidence="1 2">A20-9</strain>
    </source>
</reference>